<organism evidence="2 3">
    <name type="scientific">Actinophytocola gossypii</name>
    <dbReference type="NCBI Taxonomy" id="2812003"/>
    <lineage>
        <taxon>Bacteria</taxon>
        <taxon>Bacillati</taxon>
        <taxon>Actinomycetota</taxon>
        <taxon>Actinomycetes</taxon>
        <taxon>Pseudonocardiales</taxon>
        <taxon>Pseudonocardiaceae</taxon>
    </lineage>
</organism>
<dbReference type="Proteomes" id="UP001156441">
    <property type="component" value="Unassembled WGS sequence"/>
</dbReference>
<accession>A0ABT2JK43</accession>
<dbReference type="EMBL" id="JAFFZE010000036">
    <property type="protein sequence ID" value="MCT2588269.1"/>
    <property type="molecule type" value="Genomic_DNA"/>
</dbReference>
<dbReference type="InterPro" id="IPR011009">
    <property type="entry name" value="Kinase-like_dom_sf"/>
</dbReference>
<reference evidence="2 3" key="1">
    <citation type="submission" date="2021-02" db="EMBL/GenBank/DDBJ databases">
        <title>Actinophytocola xerophila sp. nov., isolated from soil of cotton cropping field.</title>
        <authorList>
            <person name="Huang R."/>
            <person name="Chen X."/>
            <person name="Ge X."/>
            <person name="Liu W."/>
        </authorList>
    </citation>
    <scope>NUCLEOTIDE SEQUENCE [LARGE SCALE GENOMIC DNA]</scope>
    <source>
        <strain evidence="2 3">S1-96</strain>
    </source>
</reference>
<evidence type="ECO:0008006" key="4">
    <source>
        <dbReference type="Google" id="ProtNLM"/>
    </source>
</evidence>
<gene>
    <name evidence="2" type="ORF">JT362_34685</name>
</gene>
<proteinExistence type="predicted"/>
<dbReference type="RefSeq" id="WP_260196230.1">
    <property type="nucleotide sequence ID" value="NZ_JAFFZE010000036.1"/>
</dbReference>
<dbReference type="Gene3D" id="1.10.510.10">
    <property type="entry name" value="Transferase(Phosphotransferase) domain 1"/>
    <property type="match status" value="1"/>
</dbReference>
<name>A0ABT2JK43_9PSEU</name>
<protein>
    <recommendedName>
        <fullName evidence="4">Protein kinase domain-containing protein</fullName>
    </recommendedName>
</protein>
<evidence type="ECO:0000256" key="1">
    <source>
        <dbReference type="SAM" id="MobiDB-lite"/>
    </source>
</evidence>
<feature type="region of interest" description="Disordered" evidence="1">
    <location>
        <begin position="281"/>
        <end position="309"/>
    </location>
</feature>
<dbReference type="SUPFAM" id="SSF56112">
    <property type="entry name" value="Protein kinase-like (PK-like)"/>
    <property type="match status" value="1"/>
</dbReference>
<comment type="caution">
    <text evidence="2">The sequence shown here is derived from an EMBL/GenBank/DDBJ whole genome shotgun (WGS) entry which is preliminary data.</text>
</comment>
<evidence type="ECO:0000313" key="3">
    <source>
        <dbReference type="Proteomes" id="UP001156441"/>
    </source>
</evidence>
<sequence>MTPFAVDAAALRQGPVLGRGGQGEVVEVLGVDLPGWPATEHLVAKWYLPAVAPDPAALTRLVSWRRSLDDRGRAAVDEVACWPRAVLLRDGRAAGVLLPRVPAEYTFTPRSPSGGRVTVLRELQHLIAGPALLARRGIPDTDPATRVRVLAGLASAVAFLHERDVVLGDLSVKNVLWSPVRGVYLLDCDALRLTGTNPPVRQPNSPGWDDPAFPGTQNQQSDRYKLALTVLRVLARDFHTRNPESAAGALGRELLPILRAGLHHDPAARPAARAWRDLLHRREQPTPQPKEVTDVPKPTVNALRGNRDG</sequence>
<evidence type="ECO:0000313" key="2">
    <source>
        <dbReference type="EMBL" id="MCT2588269.1"/>
    </source>
</evidence>
<keyword evidence="3" id="KW-1185">Reference proteome</keyword>